<dbReference type="PANTHER" id="PTHR11601:SF36">
    <property type="entry name" value="CYSTEINE DESULFURASE NIFS-RELATED"/>
    <property type="match status" value="1"/>
</dbReference>
<dbReference type="Pfam" id="PF00266">
    <property type="entry name" value="Aminotran_5"/>
    <property type="match status" value="1"/>
</dbReference>
<evidence type="ECO:0000256" key="1">
    <source>
        <dbReference type="ARBA" id="ARBA00001933"/>
    </source>
</evidence>
<reference evidence="4" key="1">
    <citation type="submission" date="2020-06" db="EMBL/GenBank/DDBJ databases">
        <title>Insight into the genomes of haloalkaliphilic bacilli from Kenyan soda lakes.</title>
        <authorList>
            <person name="Mwirichia R."/>
            <person name="Villamizar G.C."/>
            <person name="Poehlein A."/>
            <person name="Mugweru J."/>
            <person name="Kipnyargis A."/>
            <person name="Kiplimo D."/>
            <person name="Orwa P."/>
            <person name="Daniel R."/>
        </authorList>
    </citation>
    <scope>NUCLEOTIDE SEQUENCE</scope>
    <source>
        <strain evidence="4">B1096_S55</strain>
    </source>
</reference>
<keyword evidence="2" id="KW-0663">Pyridoxal phosphate</keyword>
<dbReference type="InterPro" id="IPR015421">
    <property type="entry name" value="PyrdxlP-dep_Trfase_major"/>
</dbReference>
<proteinExistence type="predicted"/>
<dbReference type="InterPro" id="IPR016454">
    <property type="entry name" value="Cysteine_dSase"/>
</dbReference>
<protein>
    <submittedName>
        <fullName evidence="4">IscS subfamily cysteine desulfurase</fullName>
    </submittedName>
</protein>
<evidence type="ECO:0000256" key="2">
    <source>
        <dbReference type="ARBA" id="ARBA00022898"/>
    </source>
</evidence>
<dbReference type="Gene3D" id="3.40.640.10">
    <property type="entry name" value="Type I PLP-dependent aspartate aminotransferase-like (Major domain)"/>
    <property type="match status" value="1"/>
</dbReference>
<dbReference type="SUPFAM" id="SSF53383">
    <property type="entry name" value="PLP-dependent transferases"/>
    <property type="match status" value="1"/>
</dbReference>
<dbReference type="InterPro" id="IPR000192">
    <property type="entry name" value="Aminotrans_V_dom"/>
</dbReference>
<keyword evidence="5" id="KW-1185">Reference proteome</keyword>
<dbReference type="AlphaFoldDB" id="A0A9Q4B2B7"/>
<dbReference type="PANTHER" id="PTHR11601">
    <property type="entry name" value="CYSTEINE DESULFURYLASE FAMILY MEMBER"/>
    <property type="match status" value="1"/>
</dbReference>
<comment type="caution">
    <text evidence="4">The sequence shown here is derived from an EMBL/GenBank/DDBJ whole genome shotgun (WGS) entry which is preliminary data.</text>
</comment>
<dbReference type="RefSeq" id="WP_257821496.1">
    <property type="nucleotide sequence ID" value="NZ_JABXYM010000001.1"/>
</dbReference>
<comment type="cofactor">
    <cofactor evidence="1">
        <name>pyridoxal 5'-phosphate</name>
        <dbReference type="ChEBI" id="CHEBI:597326"/>
    </cofactor>
</comment>
<evidence type="ECO:0000313" key="5">
    <source>
        <dbReference type="Proteomes" id="UP001057753"/>
    </source>
</evidence>
<sequence length="375" mass="41372">MIYLDHAATTPMSDQAKKTWLEANDIFYANTSSLHEAGTHSAKLLMTCQYQLATLVDTKEDGIFFTSGGSEANILALESLFSANRKNGNHVITSDIEHPSVLSFFKRLEALGVEVSYVKAKQNGRVCVTSVIKALRSDTCLVSIQHVNSETGIIQPVAKIGEYLKERSTVFHCDCVQSFGKISVTLNNLHADAISISSHKIYGPKGVGAVCFAPNTLWNSIHPLTTHQRGFRPGTLDMPGIAAFINSALDLHSHLEENLTDSWEKRQHFLNALLPLKDRLSIICAPEEHQLPTIIGLSIEGVQGDYMLASLDRYHICISTGSACQSKKATPPAIMDSFFKTEVEQLRFFRVSLGISTTFEELEFTAKKIIQIAEN</sequence>
<dbReference type="GO" id="GO:0003824">
    <property type="term" value="F:catalytic activity"/>
    <property type="evidence" value="ECO:0007669"/>
    <property type="project" value="UniProtKB-ARBA"/>
</dbReference>
<gene>
    <name evidence="4" type="ORF">HXA33_10775</name>
</gene>
<dbReference type="InterPro" id="IPR015424">
    <property type="entry name" value="PyrdxlP-dep_Trfase"/>
</dbReference>
<dbReference type="Proteomes" id="UP001057753">
    <property type="component" value="Unassembled WGS sequence"/>
</dbReference>
<dbReference type="Gene3D" id="3.90.1150.10">
    <property type="entry name" value="Aspartate Aminotransferase, domain 1"/>
    <property type="match status" value="1"/>
</dbReference>
<feature type="domain" description="Aminotransferase class V" evidence="3">
    <location>
        <begin position="2"/>
        <end position="363"/>
    </location>
</feature>
<evidence type="ECO:0000259" key="3">
    <source>
        <dbReference type="Pfam" id="PF00266"/>
    </source>
</evidence>
<dbReference type="NCBIfam" id="NF002806">
    <property type="entry name" value="PRK02948.1"/>
    <property type="match status" value="1"/>
</dbReference>
<evidence type="ECO:0000313" key="4">
    <source>
        <dbReference type="EMBL" id="MCR6097042.1"/>
    </source>
</evidence>
<dbReference type="EMBL" id="JABXYM010000001">
    <property type="protein sequence ID" value="MCR6097042.1"/>
    <property type="molecule type" value="Genomic_DNA"/>
</dbReference>
<accession>A0A9Q4B2B7</accession>
<name>A0A9Q4B2B7_SALAG</name>
<dbReference type="InterPro" id="IPR015422">
    <property type="entry name" value="PyrdxlP-dep_Trfase_small"/>
</dbReference>
<dbReference type="PIRSF" id="PIRSF005572">
    <property type="entry name" value="NifS"/>
    <property type="match status" value="1"/>
</dbReference>
<organism evidence="4 5">
    <name type="scientific">Salipaludibacillus agaradhaerens</name>
    <name type="common">Bacillus agaradhaerens</name>
    <dbReference type="NCBI Taxonomy" id="76935"/>
    <lineage>
        <taxon>Bacteria</taxon>
        <taxon>Bacillati</taxon>
        <taxon>Bacillota</taxon>
        <taxon>Bacilli</taxon>
        <taxon>Bacillales</taxon>
        <taxon>Bacillaceae</taxon>
    </lineage>
</organism>